<evidence type="ECO:0000256" key="5">
    <source>
        <dbReference type="ARBA" id="ARBA00022989"/>
    </source>
</evidence>
<proteinExistence type="inferred from homology"/>
<feature type="transmembrane region" description="Helical" evidence="7">
    <location>
        <begin position="402"/>
        <end position="420"/>
    </location>
</feature>
<feature type="transmembrane region" description="Helical" evidence="7">
    <location>
        <begin position="254"/>
        <end position="282"/>
    </location>
</feature>
<keyword evidence="4 7" id="KW-0812">Transmembrane</keyword>
<dbReference type="PANTHER" id="PTHR30043">
    <property type="entry name" value="PHOSPHONATES TRANSPORT SYSTEM PERMEASE PROTEIN"/>
    <property type="match status" value="1"/>
</dbReference>
<feature type="transmembrane region" description="Helical" evidence="7">
    <location>
        <begin position="31"/>
        <end position="52"/>
    </location>
</feature>
<comment type="caution">
    <text evidence="9">The sequence shown here is derived from an EMBL/GenBank/DDBJ whole genome shotgun (WGS) entry which is preliminary data.</text>
</comment>
<keyword evidence="5 7" id="KW-1133">Transmembrane helix</keyword>
<feature type="transmembrane region" description="Helical" evidence="7">
    <location>
        <begin position="426"/>
        <end position="443"/>
    </location>
</feature>
<comment type="subcellular location">
    <subcellularLocation>
        <location evidence="1 7">Cell membrane</location>
        <topology evidence="1 7">Multi-pass membrane protein</topology>
    </subcellularLocation>
</comment>
<feature type="transmembrane region" description="Helical" evidence="7">
    <location>
        <begin position="89"/>
        <end position="114"/>
    </location>
</feature>
<feature type="transmembrane region" description="Helical" evidence="7">
    <location>
        <begin position="525"/>
        <end position="543"/>
    </location>
</feature>
<gene>
    <name evidence="9" type="ORF">KQ875_01405</name>
</gene>
<evidence type="ECO:0000313" key="9">
    <source>
        <dbReference type="EMBL" id="MBU4692251.1"/>
    </source>
</evidence>
<name>A0ABS6DPJ9_9MOLU</name>
<dbReference type="CDD" id="cd06261">
    <property type="entry name" value="TM_PBP2"/>
    <property type="match status" value="1"/>
</dbReference>
<protein>
    <submittedName>
        <fullName evidence="9">ABC transporter permease subunit</fullName>
    </submittedName>
</protein>
<evidence type="ECO:0000256" key="7">
    <source>
        <dbReference type="RuleBase" id="RU363032"/>
    </source>
</evidence>
<keyword evidence="10" id="KW-1185">Reference proteome</keyword>
<feature type="transmembrane region" description="Helical" evidence="7">
    <location>
        <begin position="303"/>
        <end position="324"/>
    </location>
</feature>
<dbReference type="Pfam" id="PF00528">
    <property type="entry name" value="BPD_transp_1"/>
    <property type="match status" value="2"/>
</dbReference>
<feature type="domain" description="ABC transmembrane type-1" evidence="8">
    <location>
        <begin position="90"/>
        <end position="269"/>
    </location>
</feature>
<evidence type="ECO:0000256" key="3">
    <source>
        <dbReference type="ARBA" id="ARBA00022475"/>
    </source>
</evidence>
<evidence type="ECO:0000256" key="1">
    <source>
        <dbReference type="ARBA" id="ARBA00004651"/>
    </source>
</evidence>
<feature type="domain" description="ABC transmembrane type-1" evidence="8">
    <location>
        <begin position="351"/>
        <end position="544"/>
    </location>
</feature>
<comment type="similarity">
    <text evidence="7">Belongs to the binding-protein-dependent transport system permease family.</text>
</comment>
<feature type="transmembrane region" description="Helical" evidence="7">
    <location>
        <begin position="496"/>
        <end position="513"/>
    </location>
</feature>
<keyword evidence="2 7" id="KW-0813">Transport</keyword>
<reference evidence="9" key="1">
    <citation type="submission" date="2021-06" db="EMBL/GenBank/DDBJ databases">
        <title>Novel Mycoplasma species detected in California sea lions (Zalophus californianus) from the USA.</title>
        <authorList>
            <person name="Volokhov D.V."/>
            <person name="Furtak V.A."/>
            <person name="Zagorodnyaya T.A."/>
        </authorList>
    </citation>
    <scope>NUCLEOTIDE SEQUENCE [LARGE SCALE GENOMIC DNA]</scope>
    <source>
        <strain evidence="9">CSL 5346</strain>
    </source>
</reference>
<feature type="transmembrane region" description="Helical" evidence="7">
    <location>
        <begin position="126"/>
        <end position="145"/>
    </location>
</feature>
<evidence type="ECO:0000313" key="10">
    <source>
        <dbReference type="Proteomes" id="UP000718793"/>
    </source>
</evidence>
<evidence type="ECO:0000256" key="6">
    <source>
        <dbReference type="ARBA" id="ARBA00023136"/>
    </source>
</evidence>
<evidence type="ECO:0000259" key="8">
    <source>
        <dbReference type="PROSITE" id="PS50928"/>
    </source>
</evidence>
<dbReference type="PANTHER" id="PTHR30043:SF1">
    <property type="entry name" value="ABC TRANSPORT SYSTEM PERMEASE PROTEIN P69"/>
    <property type="match status" value="1"/>
</dbReference>
<dbReference type="Proteomes" id="UP000718793">
    <property type="component" value="Unassembled WGS sequence"/>
</dbReference>
<dbReference type="EMBL" id="JAHMHH010000001">
    <property type="protein sequence ID" value="MBU4692251.1"/>
    <property type="molecule type" value="Genomic_DNA"/>
</dbReference>
<sequence>MNTEIRRNIFTYSLYKNNKLIKNKLKPQTKILIAMFLIAIASVAIWRTNFLASSGGFNLFFESLKNIFKPFQTSTYLQEKNLWVLSLKFLWLSFKVTFLGTVLGTVFALFTALIGNIKTNNKIQSYVIRFIILFFRSFPELIYLYFFTTSLSGEISSVLLISWFSWIWLHKFISEAIENVPSNIYKRLIKLGYSKTHILFRYIYPSIKNKIIIFSLYSFESNLRWTSVFSTLGVVGIGQLLNYANESIYKMHELLIPLLVFVIFISILEWFSYITNNYLLIAKSKKVTQENFFKINKNKKNKTIGIIFILVVLIISTIFMLFSIKNIHFYPNALKSIFNDLINPNWNIVTQNDNIFLIVLDLFLEIYITIVLVIILTYINLRLTNQKTNNLFSMHIFRFISTFIRIVPTIVIFFTIGIIFKRPAAAFVISFAIHSSTVISKQLNESISKIEDKNINNLIRQGWSKGRIFRSYILPYIKNNSSTFLILEVEKNIRNFINYGLFGASNFGLAMVYSQRSSYRDITPYVWISVFLIMITNIYFNYLKNKKINLKHKKIKFSQI</sequence>
<evidence type="ECO:0000256" key="4">
    <source>
        <dbReference type="ARBA" id="ARBA00022692"/>
    </source>
</evidence>
<dbReference type="PROSITE" id="PS50928">
    <property type="entry name" value="ABC_TM1"/>
    <property type="match status" value="2"/>
</dbReference>
<organism evidence="9 10">
    <name type="scientific">Mycoplasma zalophi</name>
    <dbReference type="NCBI Taxonomy" id="191287"/>
    <lineage>
        <taxon>Bacteria</taxon>
        <taxon>Bacillati</taxon>
        <taxon>Mycoplasmatota</taxon>
        <taxon>Mollicutes</taxon>
        <taxon>Mycoplasmataceae</taxon>
        <taxon>Mycoplasma</taxon>
    </lineage>
</organism>
<dbReference type="InterPro" id="IPR000515">
    <property type="entry name" value="MetI-like"/>
</dbReference>
<evidence type="ECO:0000256" key="2">
    <source>
        <dbReference type="ARBA" id="ARBA00022448"/>
    </source>
</evidence>
<accession>A0ABS6DPJ9</accession>
<keyword evidence="6 7" id="KW-0472">Membrane</keyword>
<keyword evidence="3" id="KW-1003">Cell membrane</keyword>
<feature type="transmembrane region" description="Helical" evidence="7">
    <location>
        <begin position="355"/>
        <end position="381"/>
    </location>
</feature>
<dbReference type="RefSeq" id="WP_216488659.1">
    <property type="nucleotide sequence ID" value="NZ_JAHMHH010000001.1"/>
</dbReference>